<accession>A0A844ZFR7</accession>
<feature type="domain" description="Soluble ligand binding" evidence="3">
    <location>
        <begin position="140"/>
        <end position="188"/>
    </location>
</feature>
<gene>
    <name evidence="4" type="ORF">GRI38_07165</name>
</gene>
<dbReference type="OrthoDB" id="8410640at2"/>
<evidence type="ECO:0000259" key="3">
    <source>
        <dbReference type="Pfam" id="PF10531"/>
    </source>
</evidence>
<dbReference type="PANTHER" id="PTHR33619:SF3">
    <property type="entry name" value="POLYSACCHARIDE EXPORT PROTEIN GFCE-RELATED"/>
    <property type="match status" value="1"/>
</dbReference>
<dbReference type="InterPro" id="IPR019554">
    <property type="entry name" value="Soluble_ligand-bd"/>
</dbReference>
<dbReference type="GO" id="GO:0015159">
    <property type="term" value="F:polysaccharide transmembrane transporter activity"/>
    <property type="evidence" value="ECO:0007669"/>
    <property type="project" value="InterPro"/>
</dbReference>
<feature type="domain" description="Polysaccharide export protein N-terminal" evidence="2">
    <location>
        <begin position="59"/>
        <end position="132"/>
    </location>
</feature>
<organism evidence="4 5">
    <name type="scientific">Parapontixanthobacter aurantiacus</name>
    <dbReference type="NCBI Taxonomy" id="1463599"/>
    <lineage>
        <taxon>Bacteria</taxon>
        <taxon>Pseudomonadati</taxon>
        <taxon>Pseudomonadota</taxon>
        <taxon>Alphaproteobacteria</taxon>
        <taxon>Sphingomonadales</taxon>
        <taxon>Erythrobacteraceae</taxon>
        <taxon>Parapontixanthobacter</taxon>
    </lineage>
</organism>
<dbReference type="Pfam" id="PF10531">
    <property type="entry name" value="SLBB"/>
    <property type="match status" value="1"/>
</dbReference>
<dbReference type="Pfam" id="PF02563">
    <property type="entry name" value="Poly_export"/>
    <property type="match status" value="1"/>
</dbReference>
<protein>
    <submittedName>
        <fullName evidence="4">Polysaccharide export protein</fullName>
    </submittedName>
</protein>
<dbReference type="PANTHER" id="PTHR33619">
    <property type="entry name" value="POLYSACCHARIDE EXPORT PROTEIN GFCE-RELATED"/>
    <property type="match status" value="1"/>
</dbReference>
<evidence type="ECO:0000313" key="4">
    <source>
        <dbReference type="EMBL" id="MXO85810.1"/>
    </source>
</evidence>
<keyword evidence="5" id="KW-1185">Reference proteome</keyword>
<dbReference type="InterPro" id="IPR049712">
    <property type="entry name" value="Poly_export"/>
</dbReference>
<dbReference type="Proteomes" id="UP000433104">
    <property type="component" value="Unassembled WGS sequence"/>
</dbReference>
<keyword evidence="1" id="KW-0732">Signal</keyword>
<comment type="caution">
    <text evidence="4">The sequence shown here is derived from an EMBL/GenBank/DDBJ whole genome shotgun (WGS) entry which is preliminary data.</text>
</comment>
<evidence type="ECO:0000256" key="1">
    <source>
        <dbReference type="ARBA" id="ARBA00022729"/>
    </source>
</evidence>
<evidence type="ECO:0000259" key="2">
    <source>
        <dbReference type="Pfam" id="PF02563"/>
    </source>
</evidence>
<reference evidence="4 5" key="1">
    <citation type="submission" date="2019-12" db="EMBL/GenBank/DDBJ databases">
        <title>Genomic-based taxomic classification of the family Erythrobacteraceae.</title>
        <authorList>
            <person name="Xu L."/>
        </authorList>
    </citation>
    <scope>NUCLEOTIDE SEQUENCE [LARGE SCALE GENOMIC DNA]</scope>
    <source>
        <strain evidence="4 5">MCCC 1A09962</strain>
    </source>
</reference>
<dbReference type="RefSeq" id="WP_160682166.1">
    <property type="nucleotide sequence ID" value="NZ_WTYW01000001.1"/>
</dbReference>
<dbReference type="InterPro" id="IPR003715">
    <property type="entry name" value="Poly_export_N"/>
</dbReference>
<proteinExistence type="predicted"/>
<dbReference type="EMBL" id="WTYW01000001">
    <property type="protein sequence ID" value="MXO85810.1"/>
    <property type="molecule type" value="Genomic_DNA"/>
</dbReference>
<name>A0A844ZFR7_9SPHN</name>
<evidence type="ECO:0000313" key="5">
    <source>
        <dbReference type="Proteomes" id="UP000433104"/>
    </source>
</evidence>
<sequence>MRVSRSLSLEWRGVARGVIVAWAALALAGCMSANEPVGPSGEAAYSALATPVEPVDFASGYALQPGDTVSVNVFGEPDLTVEETLLDNSGNIGLPLIGDVAAAGLTARELGERIETLYGARYLRDPRVSVTVEEAREPFITVEGEVEQPGNYPYAPGQSLLIALAQARSPTEVAALGDVFVFRNVEGERLGGRFDVKAIRAGRMPDFALLPGDVVVVGHSARRAALRDVLRVTPILGVLRPI</sequence>
<dbReference type="Gene3D" id="3.30.1950.10">
    <property type="entry name" value="wza like domain"/>
    <property type="match status" value="1"/>
</dbReference>
<dbReference type="AlphaFoldDB" id="A0A844ZFR7"/>
<dbReference type="PROSITE" id="PS51257">
    <property type="entry name" value="PROKAR_LIPOPROTEIN"/>
    <property type="match status" value="1"/>
</dbReference>